<organism evidence="4 5">
    <name type="scientific">Methylomonas denitrificans</name>
    <dbReference type="NCBI Taxonomy" id="1538553"/>
    <lineage>
        <taxon>Bacteria</taxon>
        <taxon>Pseudomonadati</taxon>
        <taxon>Pseudomonadota</taxon>
        <taxon>Gammaproteobacteria</taxon>
        <taxon>Methylococcales</taxon>
        <taxon>Methylococcaceae</taxon>
        <taxon>Methylomonas</taxon>
    </lineage>
</organism>
<dbReference type="Proteomes" id="UP000030512">
    <property type="component" value="Chromosome"/>
</dbReference>
<dbReference type="KEGG" id="mdn:JT25_006505"/>
<gene>
    <name evidence="4" type="ORF">JT25_006505</name>
</gene>
<dbReference type="AlphaFoldDB" id="A0A126T341"/>
<sequence length="255" mass="28249">MNNRIRLQHHKPTVIESVVAQRWLSQTPECESDSECCQLNQTRAEIAGLERALAISQQQLADARRQIESLAAARKTLEQQLLESNENYRQALHCAHHDELTGLPNRILLLDRLQQAMAQADRQQRPVALLFIDLDEFKNINDELGHAAGDQLLKEVAGRLSACLRYGDTACRYGGDEFLVLLGEVDADRSVAAVIEKIQSQLAKACSINGKPVSITASIGAAIYHHDGQTSIDLLNRADSAMYRAKKLKLSQATS</sequence>
<dbReference type="InterPro" id="IPR000160">
    <property type="entry name" value="GGDEF_dom"/>
</dbReference>
<name>A0A126T341_9GAMM</name>
<proteinExistence type="predicted"/>
<dbReference type="GO" id="GO:0003824">
    <property type="term" value="F:catalytic activity"/>
    <property type="evidence" value="ECO:0007669"/>
    <property type="project" value="UniProtKB-ARBA"/>
</dbReference>
<dbReference type="SUPFAM" id="SSF55073">
    <property type="entry name" value="Nucleotide cyclase"/>
    <property type="match status" value="1"/>
</dbReference>
<dbReference type="Pfam" id="PF00990">
    <property type="entry name" value="GGDEF"/>
    <property type="match status" value="1"/>
</dbReference>
<evidence type="ECO:0000259" key="3">
    <source>
        <dbReference type="PROSITE" id="PS50887"/>
    </source>
</evidence>
<comment type="cofactor">
    <cofactor evidence="1">
        <name>Mg(2+)</name>
        <dbReference type="ChEBI" id="CHEBI:18420"/>
    </cofactor>
</comment>
<evidence type="ECO:0000313" key="5">
    <source>
        <dbReference type="Proteomes" id="UP000030512"/>
    </source>
</evidence>
<dbReference type="InterPro" id="IPR043128">
    <property type="entry name" value="Rev_trsase/Diguanyl_cyclase"/>
</dbReference>
<dbReference type="PROSITE" id="PS50887">
    <property type="entry name" value="GGDEF"/>
    <property type="match status" value="1"/>
</dbReference>
<dbReference type="FunFam" id="3.30.70.270:FF:000001">
    <property type="entry name" value="Diguanylate cyclase domain protein"/>
    <property type="match status" value="1"/>
</dbReference>
<accession>A0A126T341</accession>
<protein>
    <recommendedName>
        <fullName evidence="3">GGDEF domain-containing protein</fullName>
    </recommendedName>
</protein>
<evidence type="ECO:0000313" key="4">
    <source>
        <dbReference type="EMBL" id="AMK76144.1"/>
    </source>
</evidence>
<feature type="coiled-coil region" evidence="2">
    <location>
        <begin position="39"/>
        <end position="87"/>
    </location>
</feature>
<dbReference type="STRING" id="1538553.JT25_006505"/>
<dbReference type="NCBIfam" id="TIGR00254">
    <property type="entry name" value="GGDEF"/>
    <property type="match status" value="1"/>
</dbReference>
<keyword evidence="2" id="KW-0175">Coiled coil</keyword>
<dbReference type="EMBL" id="CP014476">
    <property type="protein sequence ID" value="AMK76144.1"/>
    <property type="molecule type" value="Genomic_DNA"/>
</dbReference>
<dbReference type="CDD" id="cd01949">
    <property type="entry name" value="GGDEF"/>
    <property type="match status" value="1"/>
</dbReference>
<dbReference type="RefSeq" id="WP_062328013.1">
    <property type="nucleotide sequence ID" value="NZ_CP014476.1"/>
</dbReference>
<dbReference type="InterPro" id="IPR029787">
    <property type="entry name" value="Nucleotide_cyclase"/>
</dbReference>
<dbReference type="SMART" id="SM00267">
    <property type="entry name" value="GGDEF"/>
    <property type="match status" value="1"/>
</dbReference>
<dbReference type="OrthoDB" id="73375at2"/>
<keyword evidence="5" id="KW-1185">Reference proteome</keyword>
<evidence type="ECO:0000256" key="1">
    <source>
        <dbReference type="ARBA" id="ARBA00001946"/>
    </source>
</evidence>
<dbReference type="PANTHER" id="PTHR46663">
    <property type="entry name" value="DIGUANYLATE CYCLASE DGCT-RELATED"/>
    <property type="match status" value="1"/>
</dbReference>
<reference evidence="4 5" key="1">
    <citation type="journal article" date="2015" name="Environ. Microbiol.">
        <title>Methane oxidation coupled to nitrate reduction under hypoxia by the Gammaproteobacterium Methylomonas denitrificans, sp. nov. type strain FJG1.</title>
        <authorList>
            <person name="Kits K.D."/>
            <person name="Klotz M.G."/>
            <person name="Stein L.Y."/>
        </authorList>
    </citation>
    <scope>NUCLEOTIDE SEQUENCE [LARGE SCALE GENOMIC DNA]</scope>
    <source>
        <strain evidence="4 5">FJG1</strain>
    </source>
</reference>
<dbReference type="Gene3D" id="3.30.70.270">
    <property type="match status" value="1"/>
</dbReference>
<dbReference type="InterPro" id="IPR052163">
    <property type="entry name" value="DGC-Regulatory_Protein"/>
</dbReference>
<evidence type="ECO:0000256" key="2">
    <source>
        <dbReference type="SAM" id="Coils"/>
    </source>
</evidence>
<feature type="domain" description="GGDEF" evidence="3">
    <location>
        <begin position="125"/>
        <end position="255"/>
    </location>
</feature>
<dbReference type="PANTHER" id="PTHR46663:SF2">
    <property type="entry name" value="GGDEF DOMAIN-CONTAINING PROTEIN"/>
    <property type="match status" value="1"/>
</dbReference>